<comment type="caution">
    <text evidence="2">The sequence shown here is derived from an EMBL/GenBank/DDBJ whole genome shotgun (WGS) entry which is preliminary data.</text>
</comment>
<reference evidence="2 3" key="1">
    <citation type="journal article" date="2015" name="BMC Genomics">
        <title>Insights from the genome of Ophiocordyceps polyrhachis-furcata to pathogenicity and host specificity in insect fungi.</title>
        <authorList>
            <person name="Wichadakul D."/>
            <person name="Kobmoo N."/>
            <person name="Ingsriswang S."/>
            <person name="Tangphatsornruang S."/>
            <person name="Chantasingh D."/>
            <person name="Luangsa-ard J.J."/>
            <person name="Eurwilaichitr L."/>
        </authorList>
    </citation>
    <scope>NUCLEOTIDE SEQUENCE [LARGE SCALE GENOMIC DNA]</scope>
    <source>
        <strain evidence="2 3">BCC 54312</strain>
    </source>
</reference>
<proteinExistence type="predicted"/>
<feature type="compositionally biased region" description="Basic and acidic residues" evidence="1">
    <location>
        <begin position="39"/>
        <end position="52"/>
    </location>
</feature>
<feature type="compositionally biased region" description="Polar residues" evidence="1">
    <location>
        <begin position="54"/>
        <end position="66"/>
    </location>
</feature>
<dbReference type="AlphaFoldDB" id="A0A367LL77"/>
<gene>
    <name evidence="2" type="ORF">L249_7018</name>
</gene>
<evidence type="ECO:0000256" key="1">
    <source>
        <dbReference type="SAM" id="MobiDB-lite"/>
    </source>
</evidence>
<evidence type="ECO:0000313" key="3">
    <source>
        <dbReference type="Proteomes" id="UP000253664"/>
    </source>
</evidence>
<name>A0A367LL77_9HYPO</name>
<sequence length="248" mass="27891">MLMRAAATRRRSEESSVVYILERQASTLDNVYSRRQQPRPREMLDIVSRKPPNETGSYKQNDQDSSLSISGVKHSLDLMPSVCVVLGGGGEKCAMPNGEPDEQKGHLAILELLATRISRPNIGCNGQNSDTSRLSSVHIIPRRDGMVNIPIDLDFIPSLYIGKHVFLSLLRAQSSHGVYVFFFSPSPVDLPTDVWALLTCPWAAPQLNKFGYDEDGCVVFVKAHLINLKWENHVFEYYLMHIMADYQI</sequence>
<keyword evidence="3" id="KW-1185">Reference proteome</keyword>
<feature type="region of interest" description="Disordered" evidence="1">
    <location>
        <begin position="35"/>
        <end position="66"/>
    </location>
</feature>
<accession>A0A367LL77</accession>
<dbReference type="Proteomes" id="UP000253664">
    <property type="component" value="Unassembled WGS sequence"/>
</dbReference>
<organism evidence="2 3">
    <name type="scientific">Ophiocordyceps polyrhachis-furcata BCC 54312</name>
    <dbReference type="NCBI Taxonomy" id="1330021"/>
    <lineage>
        <taxon>Eukaryota</taxon>
        <taxon>Fungi</taxon>
        <taxon>Dikarya</taxon>
        <taxon>Ascomycota</taxon>
        <taxon>Pezizomycotina</taxon>
        <taxon>Sordariomycetes</taxon>
        <taxon>Hypocreomycetidae</taxon>
        <taxon>Hypocreales</taxon>
        <taxon>Ophiocordycipitaceae</taxon>
        <taxon>Ophiocordyceps</taxon>
    </lineage>
</organism>
<dbReference type="EMBL" id="LKCN02000003">
    <property type="protein sequence ID" value="RCI15178.1"/>
    <property type="molecule type" value="Genomic_DNA"/>
</dbReference>
<evidence type="ECO:0000313" key="2">
    <source>
        <dbReference type="EMBL" id="RCI15178.1"/>
    </source>
</evidence>
<protein>
    <submittedName>
        <fullName evidence="2">Uncharacterized protein</fullName>
    </submittedName>
</protein>